<dbReference type="Proteomes" id="UP001497535">
    <property type="component" value="Unassembled WGS sequence"/>
</dbReference>
<gene>
    <name evidence="1" type="ORF">MENTE1834_LOCUS45310</name>
</gene>
<evidence type="ECO:0000313" key="2">
    <source>
        <dbReference type="Proteomes" id="UP001497535"/>
    </source>
</evidence>
<reference evidence="1" key="1">
    <citation type="submission" date="2023-11" db="EMBL/GenBank/DDBJ databases">
        <authorList>
            <person name="Poullet M."/>
        </authorList>
    </citation>
    <scope>NUCLEOTIDE SEQUENCE</scope>
    <source>
        <strain evidence="1">E1834</strain>
    </source>
</reference>
<name>A0ACB1B2X1_MELEN</name>
<sequence>MVIYVITKALLLGWHQSYTHKSDIYSLGISMWEMAFHLMCTLVIPM</sequence>
<keyword evidence="2" id="KW-1185">Reference proteome</keyword>
<protein>
    <submittedName>
        <fullName evidence="1">Uncharacterized protein</fullName>
    </submittedName>
</protein>
<accession>A0ACB1B2X1</accession>
<organism evidence="1 2">
    <name type="scientific">Meloidogyne enterolobii</name>
    <name type="common">Root-knot nematode worm</name>
    <name type="synonym">Meloidogyne mayaguensis</name>
    <dbReference type="NCBI Taxonomy" id="390850"/>
    <lineage>
        <taxon>Eukaryota</taxon>
        <taxon>Metazoa</taxon>
        <taxon>Ecdysozoa</taxon>
        <taxon>Nematoda</taxon>
        <taxon>Chromadorea</taxon>
        <taxon>Rhabditida</taxon>
        <taxon>Tylenchina</taxon>
        <taxon>Tylenchomorpha</taxon>
        <taxon>Tylenchoidea</taxon>
        <taxon>Meloidogynidae</taxon>
        <taxon>Meloidogyninae</taxon>
        <taxon>Meloidogyne</taxon>
    </lineage>
</organism>
<evidence type="ECO:0000313" key="1">
    <source>
        <dbReference type="EMBL" id="CAK5114196.1"/>
    </source>
</evidence>
<comment type="caution">
    <text evidence="1">The sequence shown here is derived from an EMBL/GenBank/DDBJ whole genome shotgun (WGS) entry which is preliminary data.</text>
</comment>
<dbReference type="EMBL" id="CAVMJV010000149">
    <property type="protein sequence ID" value="CAK5114196.1"/>
    <property type="molecule type" value="Genomic_DNA"/>
</dbReference>
<proteinExistence type="predicted"/>